<keyword evidence="1" id="KW-0472">Membrane</keyword>
<feature type="non-terminal residue" evidence="2">
    <location>
        <position position="1"/>
    </location>
</feature>
<organism evidence="2 3">
    <name type="scientific">Gymnopilus dilepis</name>
    <dbReference type="NCBI Taxonomy" id="231916"/>
    <lineage>
        <taxon>Eukaryota</taxon>
        <taxon>Fungi</taxon>
        <taxon>Dikarya</taxon>
        <taxon>Basidiomycota</taxon>
        <taxon>Agaricomycotina</taxon>
        <taxon>Agaricomycetes</taxon>
        <taxon>Agaricomycetidae</taxon>
        <taxon>Agaricales</taxon>
        <taxon>Agaricineae</taxon>
        <taxon>Hymenogastraceae</taxon>
        <taxon>Gymnopilus</taxon>
    </lineage>
</organism>
<keyword evidence="1" id="KW-0812">Transmembrane</keyword>
<dbReference type="EMBL" id="NHYE01000444">
    <property type="protein sequence ID" value="PPR05686.1"/>
    <property type="molecule type" value="Genomic_DNA"/>
</dbReference>
<protein>
    <submittedName>
        <fullName evidence="2">Uncharacterized protein</fullName>
    </submittedName>
</protein>
<dbReference type="InParanoid" id="A0A409YRQ9"/>
<dbReference type="AlphaFoldDB" id="A0A409YRQ9"/>
<accession>A0A409YRQ9</accession>
<name>A0A409YRQ9_9AGAR</name>
<dbReference type="Proteomes" id="UP000284706">
    <property type="component" value="Unassembled WGS sequence"/>
</dbReference>
<evidence type="ECO:0000256" key="1">
    <source>
        <dbReference type="SAM" id="Phobius"/>
    </source>
</evidence>
<feature type="transmembrane region" description="Helical" evidence="1">
    <location>
        <begin position="370"/>
        <end position="388"/>
    </location>
</feature>
<evidence type="ECO:0000313" key="3">
    <source>
        <dbReference type="Proteomes" id="UP000284706"/>
    </source>
</evidence>
<comment type="caution">
    <text evidence="2">The sequence shown here is derived from an EMBL/GenBank/DDBJ whole genome shotgun (WGS) entry which is preliminary data.</text>
</comment>
<keyword evidence="1" id="KW-1133">Transmembrane helix</keyword>
<sequence>ARGAGSRKTTEVRGRLTVYGPTGKSRNEINGCASLIPPSLLPSTTHPHPPSLSFMPLAPPSNKDVGFLQDEWGRHHIGGTDGVGGPTGLTYPALTAPQLPPSPCKSEPGVDMFPFSSTTPTPSPSHGRASRGWVIPPLQPCPRPSPSPSLPLCPLFAREDEQDVYWGPRAPLTRAVSLAPGSTSLASKSESEVAPLPLQRSSSPLPSLLPTLLACHTEPREWLDCWRLHLAAPCSQSVRRAGDLAGAVEPRYPRPTPSTSPLRYPLVMCELRVDACGVVGTSNAPRPSPARPSRTWVSWMGPPRRGSTAISSSACECRLEVGSRLLLRGGLEALIAFARPQDVEPTDGLRRCWPSHHLITPSPTPATRRLLLLLLFCFFVVYKPFIYSKLNTGKGNWKGYHK</sequence>
<reference evidence="2 3" key="1">
    <citation type="journal article" date="2018" name="Evol. Lett.">
        <title>Horizontal gene cluster transfer increased hallucinogenic mushroom diversity.</title>
        <authorList>
            <person name="Reynolds H.T."/>
            <person name="Vijayakumar V."/>
            <person name="Gluck-Thaler E."/>
            <person name="Korotkin H.B."/>
            <person name="Matheny P.B."/>
            <person name="Slot J.C."/>
        </authorList>
    </citation>
    <scope>NUCLEOTIDE SEQUENCE [LARGE SCALE GENOMIC DNA]</scope>
    <source>
        <strain evidence="2 3">SRW20</strain>
    </source>
</reference>
<evidence type="ECO:0000313" key="2">
    <source>
        <dbReference type="EMBL" id="PPR05686.1"/>
    </source>
</evidence>
<proteinExistence type="predicted"/>
<gene>
    <name evidence="2" type="ORF">CVT26_008922</name>
</gene>
<keyword evidence="3" id="KW-1185">Reference proteome</keyword>